<dbReference type="OrthoDB" id="10262526at2759"/>
<dbReference type="PANTHER" id="PTHR12829">
    <property type="entry name" value="N6-ADENOSINE-METHYLTRANSFERASE"/>
    <property type="match status" value="1"/>
</dbReference>
<feature type="region of interest" description="Disordered" evidence="1">
    <location>
        <begin position="168"/>
        <end position="197"/>
    </location>
</feature>
<dbReference type="EMBL" id="CAJHNH020008469">
    <property type="protein sequence ID" value="CAG5135898.1"/>
    <property type="molecule type" value="Genomic_DNA"/>
</dbReference>
<dbReference type="GO" id="GO:0005634">
    <property type="term" value="C:nucleus"/>
    <property type="evidence" value="ECO:0007669"/>
    <property type="project" value="TreeGrafter"/>
</dbReference>
<dbReference type="GO" id="GO:0036396">
    <property type="term" value="C:RNA N6-methyladenosine methyltransferase complex"/>
    <property type="evidence" value="ECO:0007669"/>
    <property type="project" value="TreeGrafter"/>
</dbReference>
<evidence type="ECO:0000313" key="3">
    <source>
        <dbReference type="Proteomes" id="UP000678393"/>
    </source>
</evidence>
<sequence>MSDTWNDIQAIKNKQNNMRAKMIARRKQREGIVAELIELSSSSGSPSIVPANIQSPALEQPAASGISKVQTATTASTAVKVATDPEVEKKLLMVLCDISLDIPSDSKVIMEHTSRLMEREVDLLLVEEYLRKFAAQKLISIKFTEGMEGLIVNSLDFTKLSAMTKGQSRKRKFESDDEEEEEMTSKQIKTVSGPESGDIESLLSMQTTKEREEKKLNEEIQALLVTQTAKEQLLVEKFKSRGGPQLQEFCQYGTREECYRTGPEGAHCKRLHFKKIIHEHTDESLGDCSFLNTCFHMEVCK</sequence>
<evidence type="ECO:0000256" key="1">
    <source>
        <dbReference type="SAM" id="MobiDB-lite"/>
    </source>
</evidence>
<keyword evidence="3" id="KW-1185">Reference proteome</keyword>
<reference evidence="2" key="1">
    <citation type="submission" date="2021-04" db="EMBL/GenBank/DDBJ databases">
        <authorList>
            <consortium name="Molecular Ecology Group"/>
        </authorList>
    </citation>
    <scope>NUCLEOTIDE SEQUENCE</scope>
</reference>
<feature type="non-terminal residue" evidence="2">
    <location>
        <position position="301"/>
    </location>
</feature>
<comment type="caution">
    <text evidence="2">The sequence shown here is derived from an EMBL/GenBank/DDBJ whole genome shotgun (WGS) entry which is preliminary data.</text>
</comment>
<name>A0A8S4A6L5_9EUPU</name>
<dbReference type="PANTHER" id="PTHR12829:SF7">
    <property type="entry name" value="N6-ADENOSINE-METHYLTRANSFERASE CATALYTIC SUBUNIT"/>
    <property type="match status" value="1"/>
</dbReference>
<gene>
    <name evidence="2" type="ORF">CUNI_LOCUS21456</name>
</gene>
<proteinExistence type="predicted"/>
<accession>A0A8S4A6L5</accession>
<dbReference type="Proteomes" id="UP000678393">
    <property type="component" value="Unassembled WGS sequence"/>
</dbReference>
<dbReference type="GO" id="GO:0001734">
    <property type="term" value="F:mRNA m(6)A methyltransferase activity"/>
    <property type="evidence" value="ECO:0007669"/>
    <property type="project" value="TreeGrafter"/>
</dbReference>
<protein>
    <submittedName>
        <fullName evidence="2">Uncharacterized protein</fullName>
    </submittedName>
</protein>
<evidence type="ECO:0000313" key="2">
    <source>
        <dbReference type="EMBL" id="CAG5135898.1"/>
    </source>
</evidence>
<dbReference type="AlphaFoldDB" id="A0A8S4A6L5"/>
<organism evidence="2 3">
    <name type="scientific">Candidula unifasciata</name>
    <dbReference type="NCBI Taxonomy" id="100452"/>
    <lineage>
        <taxon>Eukaryota</taxon>
        <taxon>Metazoa</taxon>
        <taxon>Spiralia</taxon>
        <taxon>Lophotrochozoa</taxon>
        <taxon>Mollusca</taxon>
        <taxon>Gastropoda</taxon>
        <taxon>Heterobranchia</taxon>
        <taxon>Euthyneura</taxon>
        <taxon>Panpulmonata</taxon>
        <taxon>Eupulmonata</taxon>
        <taxon>Stylommatophora</taxon>
        <taxon>Helicina</taxon>
        <taxon>Helicoidea</taxon>
        <taxon>Geomitridae</taxon>
        <taxon>Candidula</taxon>
    </lineage>
</organism>